<dbReference type="NCBIfam" id="TIGR01456">
    <property type="entry name" value="CECR5"/>
    <property type="match status" value="1"/>
</dbReference>
<dbReference type="InterPro" id="IPR050117">
    <property type="entry name" value="MAPK"/>
</dbReference>
<dbReference type="InterPro" id="IPR011009">
    <property type="entry name" value="Kinase-like_dom_sf"/>
</dbReference>
<dbReference type="Gene3D" id="1.10.510.10">
    <property type="entry name" value="Transferase(Phosphotransferase) domain 1"/>
    <property type="match status" value="1"/>
</dbReference>
<dbReference type="NCBIfam" id="TIGR01460">
    <property type="entry name" value="HAD-SF-IIA"/>
    <property type="match status" value="1"/>
</dbReference>
<proteinExistence type="inferred from homology"/>
<comment type="activity regulation">
    <text evidence="8">Activated by threonine and tyrosine phosphorylation.</text>
</comment>
<reference evidence="10" key="1">
    <citation type="submission" date="2018-01" db="EMBL/GenBank/DDBJ databases">
        <authorList>
            <person name="Mao J.F."/>
        </authorList>
    </citation>
    <scope>NUCLEOTIDE SEQUENCE</scope>
    <source>
        <strain evidence="10">Huo1</strain>
        <tissue evidence="10">Leaf</tissue>
    </source>
</reference>
<accession>A0A8X8ZUZ9</accession>
<dbReference type="FunFam" id="3.40.50.1000:FF:000137">
    <property type="entry name" value="Hydrolase family protein / HAD-superfamily protein"/>
    <property type="match status" value="1"/>
</dbReference>
<dbReference type="Gene3D" id="3.30.200.20">
    <property type="entry name" value="Phosphorylase Kinase, domain 1"/>
    <property type="match status" value="1"/>
</dbReference>
<keyword evidence="11" id="KW-1185">Reference proteome</keyword>
<keyword evidence="2 8" id="KW-0723">Serine/threonine-protein kinase</keyword>
<evidence type="ECO:0000256" key="4">
    <source>
        <dbReference type="ARBA" id="ARBA00022741"/>
    </source>
</evidence>
<comment type="similarity">
    <text evidence="8">Belongs to the protein kinase superfamily. Ser/Thr protein kinase family. MAP kinase subfamily.</text>
</comment>
<dbReference type="Pfam" id="PF00069">
    <property type="entry name" value="Pkinase"/>
    <property type="match status" value="1"/>
</dbReference>
<keyword evidence="4 7" id="KW-0547">Nucleotide-binding</keyword>
<keyword evidence="5 8" id="KW-0418">Kinase</keyword>
<dbReference type="PANTHER" id="PTHR24055">
    <property type="entry name" value="MITOGEN-ACTIVATED PROTEIN KINASE"/>
    <property type="match status" value="1"/>
</dbReference>
<comment type="similarity">
    <text evidence="1">Belongs to the protein kinase superfamily. CMGC Ser/Thr protein kinase family. MAP kinase subfamily.</text>
</comment>
<evidence type="ECO:0000256" key="6">
    <source>
        <dbReference type="ARBA" id="ARBA00022840"/>
    </source>
</evidence>
<dbReference type="PROSITE" id="PS50011">
    <property type="entry name" value="PROTEIN_KINASE_DOM"/>
    <property type="match status" value="1"/>
</dbReference>
<feature type="binding site" evidence="7">
    <location>
        <position position="104"/>
    </location>
    <ligand>
        <name>ATP</name>
        <dbReference type="ChEBI" id="CHEBI:30616"/>
    </ligand>
</feature>
<name>A0A8X8ZUZ9_SALSN</name>
<dbReference type="InterPro" id="IPR006357">
    <property type="entry name" value="HAD-SF_hydro_IIA"/>
</dbReference>
<keyword evidence="8" id="KW-0460">Magnesium</keyword>
<dbReference type="Gene3D" id="3.40.50.1000">
    <property type="entry name" value="HAD superfamily/HAD-like"/>
    <property type="match status" value="2"/>
</dbReference>
<evidence type="ECO:0000256" key="5">
    <source>
        <dbReference type="ARBA" id="ARBA00022777"/>
    </source>
</evidence>
<sequence length="793" mass="89330">MEYKAPNHVCKPNYRPPPRRGQIKSKIFKSMVKSAAGLLWETNTAVQVKGVPIHGGKFIQYNVLGNLFEVPSKYAPPITPVGRGAYGLVCSATNAETMEEVAIKRIANAFDNRIDAKRTLREIKLLTHMDHENVIKIKDIIRPPDKADFNDVYIAYELMDTDLHQIICSTQELTEDHCQYFLYQLLRGLKYVHSAGVLHRDLKPSNLLLDSNCDLKICDFGLARTSTETDLMTEYVVTRWYRAPELLLNCSEYTAAIDMWSVGCILMEIIKREPLFPGKDYIQQLGLITELLGSPEDSDLGFLRSENAQRYIKQLPHVPKQPFSQKFPGVSPVAIDLAGRMLVFDPAIRISVEEALNHPFLSSLHEINEEPTCPSPFVFDFEQSSLSEEDIKELILVESLKFNPEYGRTRETKQNTTMKFLQILAKASTSRHNRSRVFSIAANGRFFSDQSHSQSHRRSSFGIAFDIDGVLLRGETPVGGSPQALKRLYDESGNLSVPYVFLTNGGGVPESERAIELSKLLNVPISASQVIQGHSPFKQLAKRFENDLVIAVGKGEPVAVMSEYGFKNVLSIDEYASYFEHIDPLGKFKKWSKQQVGYWKSRHRKVDPCSERVQAVFIVSDSIDWSRDIQVLCDILSTGGLPGREISSQPPVYFANDDLSYQGLFPTERFGMGAFRIALESIYNRMYSNPLDYTSYGKPNPSVFKNAENVLMQVAPLSTTVESNEVHPFKTLYMIGDNPHVDINGARQAGHPWFSILTRTGVFKGKDNHPLYPADLVVDTVEEAVDYILSKET</sequence>
<feature type="domain" description="Protein kinase" evidence="9">
    <location>
        <begin position="75"/>
        <end position="361"/>
    </location>
</feature>
<dbReference type="FunFam" id="3.30.200.20:FF:000046">
    <property type="entry name" value="Mitogen-activated protein kinase"/>
    <property type="match status" value="1"/>
</dbReference>
<gene>
    <name evidence="10" type="ORF">SASPL_120140</name>
</gene>
<keyword evidence="6 7" id="KW-0067">ATP-binding</keyword>
<dbReference type="FunFam" id="1.10.510.10:FF:000013">
    <property type="entry name" value="Mitogen-activated protein kinase"/>
    <property type="match status" value="1"/>
</dbReference>
<comment type="cofactor">
    <cofactor evidence="8">
        <name>Mg(2+)</name>
        <dbReference type="ChEBI" id="CHEBI:18420"/>
    </cofactor>
</comment>
<dbReference type="SUPFAM" id="SSF56784">
    <property type="entry name" value="HAD-like"/>
    <property type="match status" value="1"/>
</dbReference>
<dbReference type="InterPro" id="IPR008271">
    <property type="entry name" value="Ser/Thr_kinase_AS"/>
</dbReference>
<reference evidence="10" key="2">
    <citation type="submission" date="2020-08" db="EMBL/GenBank/DDBJ databases">
        <title>Plant Genome Project.</title>
        <authorList>
            <person name="Zhang R.-G."/>
        </authorList>
    </citation>
    <scope>NUCLEOTIDE SEQUENCE</scope>
    <source>
        <strain evidence="10">Huo1</strain>
        <tissue evidence="10">Leaf</tissue>
    </source>
</reference>
<evidence type="ECO:0000259" key="9">
    <source>
        <dbReference type="PROSITE" id="PS50011"/>
    </source>
</evidence>
<dbReference type="InterPro" id="IPR003527">
    <property type="entry name" value="MAP_kinase_CS"/>
</dbReference>
<dbReference type="PROSITE" id="PS00108">
    <property type="entry name" value="PROTEIN_KINASE_ST"/>
    <property type="match status" value="1"/>
</dbReference>
<dbReference type="CDD" id="cd07858">
    <property type="entry name" value="STKc_TEY_MAPK"/>
    <property type="match status" value="1"/>
</dbReference>
<dbReference type="SUPFAM" id="SSF56112">
    <property type="entry name" value="Protein kinase-like (PK-like)"/>
    <property type="match status" value="1"/>
</dbReference>
<dbReference type="GO" id="GO:0010225">
    <property type="term" value="P:response to UV-C"/>
    <property type="evidence" value="ECO:0007669"/>
    <property type="project" value="UniProtKB-ARBA"/>
</dbReference>
<evidence type="ECO:0000256" key="1">
    <source>
        <dbReference type="ARBA" id="ARBA00008832"/>
    </source>
</evidence>
<dbReference type="EMBL" id="PNBA02000007">
    <property type="protein sequence ID" value="KAG6417943.1"/>
    <property type="molecule type" value="Genomic_DNA"/>
</dbReference>
<evidence type="ECO:0000256" key="3">
    <source>
        <dbReference type="ARBA" id="ARBA00022679"/>
    </source>
</evidence>
<evidence type="ECO:0000313" key="11">
    <source>
        <dbReference type="Proteomes" id="UP000298416"/>
    </source>
</evidence>
<dbReference type="Proteomes" id="UP000298416">
    <property type="component" value="Unassembled WGS sequence"/>
</dbReference>
<comment type="caution">
    <text evidence="10">The sequence shown here is derived from an EMBL/GenBank/DDBJ whole genome shotgun (WGS) entry which is preliminary data.</text>
</comment>
<dbReference type="Pfam" id="PF13344">
    <property type="entry name" value="Hydrolase_6"/>
    <property type="match status" value="1"/>
</dbReference>
<dbReference type="InterPro" id="IPR036412">
    <property type="entry name" value="HAD-like_sf"/>
</dbReference>
<evidence type="ECO:0000256" key="7">
    <source>
        <dbReference type="PROSITE-ProRule" id="PRU10141"/>
    </source>
</evidence>
<dbReference type="PROSITE" id="PS00107">
    <property type="entry name" value="PROTEIN_KINASE_ATP"/>
    <property type="match status" value="1"/>
</dbReference>
<dbReference type="PROSITE" id="PS01351">
    <property type="entry name" value="MAPK"/>
    <property type="match status" value="1"/>
</dbReference>
<dbReference type="AlphaFoldDB" id="A0A8X8ZUZ9"/>
<dbReference type="InterPro" id="IPR023214">
    <property type="entry name" value="HAD_sf"/>
</dbReference>
<dbReference type="SMART" id="SM00220">
    <property type="entry name" value="S_TKc"/>
    <property type="match status" value="1"/>
</dbReference>
<comment type="catalytic activity">
    <reaction evidence="8">
        <text>L-threonyl-[protein] + ATP = O-phospho-L-threonyl-[protein] + ADP + H(+)</text>
        <dbReference type="Rhea" id="RHEA:46608"/>
        <dbReference type="Rhea" id="RHEA-COMP:11060"/>
        <dbReference type="Rhea" id="RHEA-COMP:11605"/>
        <dbReference type="ChEBI" id="CHEBI:15378"/>
        <dbReference type="ChEBI" id="CHEBI:30013"/>
        <dbReference type="ChEBI" id="CHEBI:30616"/>
        <dbReference type="ChEBI" id="CHEBI:61977"/>
        <dbReference type="ChEBI" id="CHEBI:456216"/>
        <dbReference type="EC" id="2.7.11.24"/>
    </reaction>
</comment>
<dbReference type="GO" id="GO:0005524">
    <property type="term" value="F:ATP binding"/>
    <property type="evidence" value="ECO:0007669"/>
    <property type="project" value="UniProtKB-UniRule"/>
</dbReference>
<dbReference type="InterPro" id="IPR017441">
    <property type="entry name" value="Protein_kinase_ATP_BS"/>
</dbReference>
<evidence type="ECO:0000256" key="8">
    <source>
        <dbReference type="RuleBase" id="RU361165"/>
    </source>
</evidence>
<dbReference type="InterPro" id="IPR000719">
    <property type="entry name" value="Prot_kinase_dom"/>
</dbReference>
<dbReference type="Pfam" id="PF13242">
    <property type="entry name" value="Hydrolase_like"/>
    <property type="match status" value="1"/>
</dbReference>
<dbReference type="InterPro" id="IPR006353">
    <property type="entry name" value="HAD-SF_hydro_IIA_CECR5"/>
</dbReference>
<organism evidence="10">
    <name type="scientific">Salvia splendens</name>
    <name type="common">Scarlet sage</name>
    <dbReference type="NCBI Taxonomy" id="180675"/>
    <lineage>
        <taxon>Eukaryota</taxon>
        <taxon>Viridiplantae</taxon>
        <taxon>Streptophyta</taxon>
        <taxon>Embryophyta</taxon>
        <taxon>Tracheophyta</taxon>
        <taxon>Spermatophyta</taxon>
        <taxon>Magnoliopsida</taxon>
        <taxon>eudicotyledons</taxon>
        <taxon>Gunneridae</taxon>
        <taxon>Pentapetalae</taxon>
        <taxon>asterids</taxon>
        <taxon>lamiids</taxon>
        <taxon>Lamiales</taxon>
        <taxon>Lamiaceae</taxon>
        <taxon>Nepetoideae</taxon>
        <taxon>Mentheae</taxon>
        <taxon>Salviinae</taxon>
        <taxon>Salvia</taxon>
        <taxon>Salvia subgen. Calosphace</taxon>
        <taxon>core Calosphace</taxon>
    </lineage>
</organism>
<dbReference type="EC" id="2.7.11.24" evidence="8"/>
<dbReference type="GO" id="GO:0004707">
    <property type="term" value="F:MAP kinase activity"/>
    <property type="evidence" value="ECO:0007669"/>
    <property type="project" value="UniProtKB-EC"/>
</dbReference>
<evidence type="ECO:0000256" key="2">
    <source>
        <dbReference type="ARBA" id="ARBA00022527"/>
    </source>
</evidence>
<evidence type="ECO:0000313" key="10">
    <source>
        <dbReference type="EMBL" id="KAG6417943.1"/>
    </source>
</evidence>
<keyword evidence="3 8" id="KW-0808">Transferase</keyword>
<protein>
    <recommendedName>
        <fullName evidence="8">Mitogen-activated protein kinase</fullName>
        <ecNumber evidence="8">2.7.11.24</ecNumber>
    </recommendedName>
</protein>